<evidence type="ECO:0000313" key="3">
    <source>
        <dbReference type="Proteomes" id="UP000323393"/>
    </source>
</evidence>
<dbReference type="Proteomes" id="UP000323393">
    <property type="component" value="Unassembled WGS sequence"/>
</dbReference>
<name>A0AA94WMB5_9BACI</name>
<comment type="caution">
    <text evidence="2">The sequence shown here is derived from an EMBL/GenBank/DDBJ whole genome shotgun (WGS) entry which is preliminary data.</text>
</comment>
<sequence>MKYYFEKITNHVYGFLLWDESWNSYNNCYLVMGDNGYTLIDSGKEEHFDYLEASMKEINLNKEEIFAFIATHGHKDHIGGLSYLENIKSYIHSEDLSLVPEKLKTNLTGTLPDNGAAFNGLECILLGHHTPGSVALFHQESGALFCGDHLCFFGEHLPNEKVAGNGKEMKDKYVKFISDWAKNEEMRSKHHFELFMEGLKKLREIRPSILCTGHGVVIRDDVDSFLSDLIQSQFV</sequence>
<proteinExistence type="predicted"/>
<dbReference type="SMART" id="SM00849">
    <property type="entry name" value="Lactamase_B"/>
    <property type="match status" value="1"/>
</dbReference>
<evidence type="ECO:0000313" key="2">
    <source>
        <dbReference type="EMBL" id="TYS58094.1"/>
    </source>
</evidence>
<dbReference type="PANTHER" id="PTHR42951">
    <property type="entry name" value="METALLO-BETA-LACTAMASE DOMAIN-CONTAINING"/>
    <property type="match status" value="1"/>
</dbReference>
<accession>A0AA94WMB5</accession>
<dbReference type="AlphaFoldDB" id="A0AA94WMB5"/>
<feature type="domain" description="Metallo-beta-lactamase" evidence="1">
    <location>
        <begin position="25"/>
        <end position="214"/>
    </location>
</feature>
<dbReference type="InterPro" id="IPR050855">
    <property type="entry name" value="NDM-1-like"/>
</dbReference>
<evidence type="ECO:0000259" key="1">
    <source>
        <dbReference type="SMART" id="SM00849"/>
    </source>
</evidence>
<dbReference type="SUPFAM" id="SSF56281">
    <property type="entry name" value="Metallo-hydrolase/oxidoreductase"/>
    <property type="match status" value="1"/>
</dbReference>
<gene>
    <name evidence="2" type="ORF">FZC74_13960</name>
</gene>
<dbReference type="InterPro" id="IPR001279">
    <property type="entry name" value="Metallo-B-lactamas"/>
</dbReference>
<dbReference type="Pfam" id="PF00753">
    <property type="entry name" value="Lactamase_B"/>
    <property type="match status" value="1"/>
</dbReference>
<dbReference type="Gene3D" id="3.60.15.10">
    <property type="entry name" value="Ribonuclease Z/Hydroxyacylglutathione hydrolase-like"/>
    <property type="match status" value="1"/>
</dbReference>
<dbReference type="EMBL" id="VTEU01000005">
    <property type="protein sequence ID" value="TYS58094.1"/>
    <property type="molecule type" value="Genomic_DNA"/>
</dbReference>
<dbReference type="RefSeq" id="WP_010192541.1">
    <property type="nucleotide sequence ID" value="NZ_VTEU01000005.1"/>
</dbReference>
<dbReference type="InterPro" id="IPR036866">
    <property type="entry name" value="RibonucZ/Hydroxyglut_hydro"/>
</dbReference>
<protein>
    <submittedName>
        <fullName evidence="2">MBL fold metallo-hydrolase</fullName>
    </submittedName>
</protein>
<reference evidence="2 3" key="1">
    <citation type="submission" date="2019-08" db="EMBL/GenBank/DDBJ databases">
        <title>Bacillus genomes from the desert of Cuatro Cienegas, Coahuila.</title>
        <authorList>
            <person name="Olmedo-Alvarez G."/>
        </authorList>
    </citation>
    <scope>NUCLEOTIDE SEQUENCE [LARGE SCALE GENOMIC DNA]</scope>
    <source>
        <strain evidence="2 3">CH88_3T</strain>
    </source>
</reference>
<organism evidence="2 3">
    <name type="scientific">Sutcliffiella horikoshii</name>
    <dbReference type="NCBI Taxonomy" id="79883"/>
    <lineage>
        <taxon>Bacteria</taxon>
        <taxon>Bacillati</taxon>
        <taxon>Bacillota</taxon>
        <taxon>Bacilli</taxon>
        <taxon>Bacillales</taxon>
        <taxon>Bacillaceae</taxon>
        <taxon>Sutcliffiella</taxon>
    </lineage>
</organism>